<keyword evidence="4 6" id="KW-1133">Transmembrane helix</keyword>
<dbReference type="RefSeq" id="XP_002175218.1">
    <property type="nucleotide sequence ID" value="XM_002175182.2"/>
</dbReference>
<comment type="subcellular location">
    <subcellularLocation>
        <location evidence="1 6">Membrane</location>
        <topology evidence="1 6">Multi-pass membrane protein</topology>
    </subcellularLocation>
</comment>
<feature type="transmembrane region" description="Helical" evidence="6">
    <location>
        <begin position="38"/>
        <end position="56"/>
    </location>
</feature>
<dbReference type="GO" id="GO:0015085">
    <property type="term" value="F:calcium ion transmembrane transporter activity"/>
    <property type="evidence" value="ECO:0000318"/>
    <property type="project" value="GO_Central"/>
</dbReference>
<accession>B6K5X1</accession>
<dbReference type="GeneID" id="7049267"/>
<dbReference type="PROSITE" id="PS01214">
    <property type="entry name" value="UPF0016"/>
    <property type="match status" value="1"/>
</dbReference>
<dbReference type="GO" id="GO:0032468">
    <property type="term" value="P:Golgi calcium ion homeostasis"/>
    <property type="evidence" value="ECO:0000318"/>
    <property type="project" value="GO_Central"/>
</dbReference>
<proteinExistence type="inferred from homology"/>
<dbReference type="OMA" id="ILGHAIC"/>
<dbReference type="AlphaFoldDB" id="B6K5X1"/>
<dbReference type="STRING" id="402676.B6K5X1"/>
<dbReference type="GO" id="GO:0070588">
    <property type="term" value="P:calcium ion transmembrane transport"/>
    <property type="evidence" value="ECO:0000318"/>
    <property type="project" value="GO_Central"/>
</dbReference>
<feature type="transmembrane region" description="Helical" evidence="6">
    <location>
        <begin position="77"/>
        <end position="99"/>
    </location>
</feature>
<keyword evidence="3 6" id="KW-0812">Transmembrane</keyword>
<evidence type="ECO:0000256" key="2">
    <source>
        <dbReference type="ARBA" id="ARBA00009190"/>
    </source>
</evidence>
<dbReference type="GO" id="GO:0005794">
    <property type="term" value="C:Golgi apparatus"/>
    <property type="evidence" value="ECO:0000318"/>
    <property type="project" value="GO_Central"/>
</dbReference>
<dbReference type="HOGENOM" id="CLU_040186_0_0_1"/>
<feature type="transmembrane region" description="Helical" evidence="6">
    <location>
        <begin position="252"/>
        <end position="270"/>
    </location>
</feature>
<dbReference type="PANTHER" id="PTHR12608:SF1">
    <property type="entry name" value="TRANSMEMBRANE PROTEIN 165"/>
    <property type="match status" value="1"/>
</dbReference>
<dbReference type="JaponicusDB" id="SJAG_04096"/>
<dbReference type="Proteomes" id="UP000001744">
    <property type="component" value="Unassembled WGS sequence"/>
</dbReference>
<dbReference type="OrthoDB" id="442680at2759"/>
<feature type="chain" id="PRO_5017495419" description="GDT1 family protein" evidence="6">
    <location>
        <begin position="23"/>
        <end position="278"/>
    </location>
</feature>
<comment type="similarity">
    <text evidence="2 6">Belongs to the GDT1 family.</text>
</comment>
<dbReference type="EMBL" id="KE651167">
    <property type="protein sequence ID" value="EEB08925.1"/>
    <property type="molecule type" value="Genomic_DNA"/>
</dbReference>
<dbReference type="eggNOG" id="KOG2881">
    <property type="taxonomic scope" value="Eukaryota"/>
</dbReference>
<evidence type="ECO:0000313" key="7">
    <source>
        <dbReference type="EMBL" id="EEB08925.1"/>
    </source>
</evidence>
<feature type="transmembrane region" description="Helical" evidence="6">
    <location>
        <begin position="177"/>
        <end position="199"/>
    </location>
</feature>
<dbReference type="Pfam" id="PF01169">
    <property type="entry name" value="GDT1"/>
    <property type="match status" value="2"/>
</dbReference>
<dbReference type="PANTHER" id="PTHR12608">
    <property type="entry name" value="TRANSMEMBRANE PROTEIN HTP-1 RELATED"/>
    <property type="match status" value="1"/>
</dbReference>
<reference evidence="7 8" key="1">
    <citation type="journal article" date="2011" name="Science">
        <title>Comparative functional genomics of the fission yeasts.</title>
        <authorList>
            <person name="Rhind N."/>
            <person name="Chen Z."/>
            <person name="Yassour M."/>
            <person name="Thompson D.A."/>
            <person name="Haas B.J."/>
            <person name="Habib N."/>
            <person name="Wapinski I."/>
            <person name="Roy S."/>
            <person name="Lin M.F."/>
            <person name="Heiman D.I."/>
            <person name="Young S.K."/>
            <person name="Furuya K."/>
            <person name="Guo Y."/>
            <person name="Pidoux A."/>
            <person name="Chen H.M."/>
            <person name="Robbertse B."/>
            <person name="Goldberg J.M."/>
            <person name="Aoki K."/>
            <person name="Bayne E.H."/>
            <person name="Berlin A.M."/>
            <person name="Desjardins C.A."/>
            <person name="Dobbs E."/>
            <person name="Dukaj L."/>
            <person name="Fan L."/>
            <person name="FitzGerald M.G."/>
            <person name="French C."/>
            <person name="Gujja S."/>
            <person name="Hansen K."/>
            <person name="Keifenheim D."/>
            <person name="Levin J.Z."/>
            <person name="Mosher R.A."/>
            <person name="Mueller C.A."/>
            <person name="Pfiffner J."/>
            <person name="Priest M."/>
            <person name="Russ C."/>
            <person name="Smialowska A."/>
            <person name="Swoboda P."/>
            <person name="Sykes S.M."/>
            <person name="Vaughn M."/>
            <person name="Vengrova S."/>
            <person name="Yoder R."/>
            <person name="Zeng Q."/>
            <person name="Allshire R."/>
            <person name="Baulcombe D."/>
            <person name="Birren B.W."/>
            <person name="Brown W."/>
            <person name="Ekwall K."/>
            <person name="Kellis M."/>
            <person name="Leatherwood J."/>
            <person name="Levin H."/>
            <person name="Margalit H."/>
            <person name="Martienssen R."/>
            <person name="Nieduszynski C.A."/>
            <person name="Spatafora J.W."/>
            <person name="Friedman N."/>
            <person name="Dalgaard J.Z."/>
            <person name="Baumann P."/>
            <person name="Niki H."/>
            <person name="Regev A."/>
            <person name="Nusbaum C."/>
        </authorList>
    </citation>
    <scope>NUCLEOTIDE SEQUENCE [LARGE SCALE GENOMIC DNA]</scope>
    <source>
        <strain evidence="8">yFS275 / FY16936</strain>
    </source>
</reference>
<name>B6K5X1_SCHJY</name>
<dbReference type="VEuPathDB" id="FungiDB:SJAG_04096"/>
<dbReference type="InterPro" id="IPR001727">
    <property type="entry name" value="GDT1-like"/>
</dbReference>
<evidence type="ECO:0000313" key="8">
    <source>
        <dbReference type="Proteomes" id="UP000001744"/>
    </source>
</evidence>
<dbReference type="GO" id="GO:0005384">
    <property type="term" value="F:manganese ion transmembrane transporter activity"/>
    <property type="evidence" value="ECO:0000318"/>
    <property type="project" value="GO_Central"/>
</dbReference>
<evidence type="ECO:0000256" key="5">
    <source>
        <dbReference type="ARBA" id="ARBA00023136"/>
    </source>
</evidence>
<keyword evidence="5 6" id="KW-0472">Membrane</keyword>
<organism evidence="7 8">
    <name type="scientific">Schizosaccharomyces japonicus (strain yFS275 / FY16936)</name>
    <name type="common">Fission yeast</name>
    <dbReference type="NCBI Taxonomy" id="402676"/>
    <lineage>
        <taxon>Eukaryota</taxon>
        <taxon>Fungi</taxon>
        <taxon>Dikarya</taxon>
        <taxon>Ascomycota</taxon>
        <taxon>Taphrinomycotina</taxon>
        <taxon>Schizosaccharomycetes</taxon>
        <taxon>Schizosaccharomycetales</taxon>
        <taxon>Schizosaccharomycetaceae</taxon>
        <taxon>Schizosaccharomyces</taxon>
    </lineage>
</organism>
<evidence type="ECO:0000256" key="4">
    <source>
        <dbReference type="ARBA" id="ARBA00022989"/>
    </source>
</evidence>
<dbReference type="InterPro" id="IPR049555">
    <property type="entry name" value="GDT1-like_CS"/>
</dbReference>
<keyword evidence="8" id="KW-1185">Reference proteome</keyword>
<evidence type="ECO:0000256" key="1">
    <source>
        <dbReference type="ARBA" id="ARBA00004141"/>
    </source>
</evidence>
<dbReference type="GO" id="GO:0016020">
    <property type="term" value="C:membrane"/>
    <property type="evidence" value="ECO:0007669"/>
    <property type="project" value="UniProtKB-SubCell"/>
</dbReference>
<evidence type="ECO:0000256" key="6">
    <source>
        <dbReference type="RuleBase" id="RU365102"/>
    </source>
</evidence>
<feature type="signal peptide" evidence="6">
    <location>
        <begin position="1"/>
        <end position="22"/>
    </location>
</feature>
<evidence type="ECO:0000256" key="3">
    <source>
        <dbReference type="ARBA" id="ARBA00022692"/>
    </source>
</evidence>
<protein>
    <recommendedName>
        <fullName evidence="6">GDT1 family protein</fullName>
    </recommendedName>
</protein>
<sequence>MSVLKNVFVLGMLMASALGCYAADPAELVALGITEKKGLIRSFVFAISMIFGCELGDKTFIVAALLAMENSRVTVFLASYGALALMTLLGCVIGSAVPYLINKQFTDIIGACLFLLFGYKMIQEAREVGEGNAMEEEFLHVSNEIRATDSLPERLEAGANGATKTPKQTLLIRVREGFSNLTTFLLSPTFVKAFSLTFVGEWGDRSQIATVTLAATDNFMMVLLGSLVGHACCTGLAVVSGKLVASKVSPRVLMLFGGALFVLFGLVYMYNGVFPQPE</sequence>
<dbReference type="GO" id="GO:0071421">
    <property type="term" value="P:manganese ion transmembrane transport"/>
    <property type="evidence" value="ECO:0000318"/>
    <property type="project" value="GO_Central"/>
</dbReference>
<gene>
    <name evidence="7" type="ORF">SJAG_04096</name>
</gene>
<dbReference type="GO" id="GO:0032472">
    <property type="term" value="P:Golgi calcium ion transport"/>
    <property type="evidence" value="ECO:0000318"/>
    <property type="project" value="GO_Central"/>
</dbReference>
<keyword evidence="6" id="KW-0732">Signal</keyword>
<feature type="transmembrane region" description="Helical" evidence="6">
    <location>
        <begin position="105"/>
        <end position="122"/>
    </location>
</feature>
<feature type="transmembrane region" description="Helical" evidence="6">
    <location>
        <begin position="219"/>
        <end position="240"/>
    </location>
</feature>
<dbReference type="PROSITE" id="PS51257">
    <property type="entry name" value="PROKAR_LIPOPROTEIN"/>
    <property type="match status" value="1"/>
</dbReference>